<gene>
    <name evidence="1" type="ORF">PTI45_03718</name>
</gene>
<comment type="caution">
    <text evidence="1">The sequence shown here is derived from an EMBL/GenBank/DDBJ whole genome shotgun (WGS) entry which is preliminary data.</text>
</comment>
<evidence type="ECO:0008006" key="3">
    <source>
        <dbReference type="Google" id="ProtNLM"/>
    </source>
</evidence>
<sequence length="195" mass="22600">MNDIRLCTKPKLRFFDILEALSNLQCLSTLEGTQKTKEQQTSEYFTFVMDDQSTLVHLINDQSTSIPYLLLSGPDHRKLAYHLYQSGMVYSSKDIQYRCLHDQHVDDRIDAICRLGIASYDEASSEVLDIFQLYLRDPDVRVRQSAVFATSFIGWREFEDMLVYTATHDPDSRVAEIAESALRIMRESDWISERA</sequence>
<dbReference type="Gene3D" id="1.25.10.10">
    <property type="entry name" value="Leucine-rich Repeat Variant"/>
    <property type="match status" value="1"/>
</dbReference>
<accession>A0A1E3KZL4</accession>
<dbReference type="EMBL" id="MDER01000070">
    <property type="protein sequence ID" value="ODP26989.1"/>
    <property type="molecule type" value="Genomic_DNA"/>
</dbReference>
<organism evidence="1 2">
    <name type="scientific">Paenibacillus nuruki</name>
    <dbReference type="NCBI Taxonomy" id="1886670"/>
    <lineage>
        <taxon>Bacteria</taxon>
        <taxon>Bacillati</taxon>
        <taxon>Bacillota</taxon>
        <taxon>Bacilli</taxon>
        <taxon>Bacillales</taxon>
        <taxon>Paenibacillaceae</taxon>
        <taxon>Paenibacillus</taxon>
    </lineage>
</organism>
<proteinExistence type="predicted"/>
<dbReference type="AlphaFoldDB" id="A0A1E3KZL4"/>
<dbReference type="STRING" id="1886670.PTI45_03718"/>
<name>A0A1E3KZL4_9BACL</name>
<dbReference type="RefSeq" id="WP_069329055.1">
    <property type="nucleotide sequence ID" value="NZ_MDER01000070.1"/>
</dbReference>
<dbReference type="InterPro" id="IPR016024">
    <property type="entry name" value="ARM-type_fold"/>
</dbReference>
<reference evidence="1 2" key="1">
    <citation type="submission" date="2016-08" db="EMBL/GenBank/DDBJ databases">
        <title>Genome sequencing of Paenibacillus sp. TI45-13ar, isolated from Korean traditional nuruk.</title>
        <authorList>
            <person name="Kim S.-J."/>
        </authorList>
    </citation>
    <scope>NUCLEOTIDE SEQUENCE [LARGE SCALE GENOMIC DNA]</scope>
    <source>
        <strain evidence="1 2">TI45-13ar</strain>
    </source>
</reference>
<protein>
    <recommendedName>
        <fullName evidence="3">HEAT repeat domain-containing protein</fullName>
    </recommendedName>
</protein>
<dbReference type="PATRIC" id="fig|1886670.3.peg.3742"/>
<dbReference type="InterPro" id="IPR011989">
    <property type="entry name" value="ARM-like"/>
</dbReference>
<evidence type="ECO:0000313" key="2">
    <source>
        <dbReference type="Proteomes" id="UP000094578"/>
    </source>
</evidence>
<keyword evidence="2" id="KW-1185">Reference proteome</keyword>
<dbReference type="SUPFAM" id="SSF48371">
    <property type="entry name" value="ARM repeat"/>
    <property type="match status" value="1"/>
</dbReference>
<dbReference type="Proteomes" id="UP000094578">
    <property type="component" value="Unassembled WGS sequence"/>
</dbReference>
<evidence type="ECO:0000313" key="1">
    <source>
        <dbReference type="EMBL" id="ODP26989.1"/>
    </source>
</evidence>